<gene>
    <name evidence="3" type="ORF">Sradi_4407100</name>
</gene>
<reference evidence="3" key="2">
    <citation type="journal article" date="2024" name="Plant">
        <title>Genomic evolution and insights into agronomic trait innovations of Sesamum species.</title>
        <authorList>
            <person name="Miao H."/>
            <person name="Wang L."/>
            <person name="Qu L."/>
            <person name="Liu H."/>
            <person name="Sun Y."/>
            <person name="Le M."/>
            <person name="Wang Q."/>
            <person name="Wei S."/>
            <person name="Zheng Y."/>
            <person name="Lin W."/>
            <person name="Duan Y."/>
            <person name="Cao H."/>
            <person name="Xiong S."/>
            <person name="Wang X."/>
            <person name="Wei L."/>
            <person name="Li C."/>
            <person name="Ma Q."/>
            <person name="Ju M."/>
            <person name="Zhao R."/>
            <person name="Li G."/>
            <person name="Mu C."/>
            <person name="Tian Q."/>
            <person name="Mei H."/>
            <person name="Zhang T."/>
            <person name="Gao T."/>
            <person name="Zhang H."/>
        </authorList>
    </citation>
    <scope>NUCLEOTIDE SEQUENCE</scope>
    <source>
        <strain evidence="3">G02</strain>
    </source>
</reference>
<dbReference type="PROSITE" id="PS50158">
    <property type="entry name" value="ZF_CCHC"/>
    <property type="match status" value="1"/>
</dbReference>
<comment type="caution">
    <text evidence="3">The sequence shown here is derived from an EMBL/GenBank/DDBJ whole genome shotgun (WGS) entry which is preliminary data.</text>
</comment>
<dbReference type="GO" id="GO:0008270">
    <property type="term" value="F:zinc ion binding"/>
    <property type="evidence" value="ECO:0007669"/>
    <property type="project" value="UniProtKB-KW"/>
</dbReference>
<keyword evidence="1" id="KW-0863">Zinc-finger</keyword>
<evidence type="ECO:0000313" key="3">
    <source>
        <dbReference type="EMBL" id="KAL0345758.1"/>
    </source>
</evidence>
<feature type="domain" description="CCHC-type" evidence="2">
    <location>
        <begin position="33"/>
        <end position="46"/>
    </location>
</feature>
<dbReference type="Pfam" id="PF14392">
    <property type="entry name" value="zf-CCHC_4"/>
    <property type="match status" value="1"/>
</dbReference>
<protein>
    <recommendedName>
        <fullName evidence="2">CCHC-type domain-containing protein</fullName>
    </recommendedName>
</protein>
<evidence type="ECO:0000256" key="1">
    <source>
        <dbReference type="PROSITE-ProRule" id="PRU00047"/>
    </source>
</evidence>
<dbReference type="InterPro" id="IPR001878">
    <property type="entry name" value="Znf_CCHC"/>
</dbReference>
<evidence type="ECO:0000259" key="2">
    <source>
        <dbReference type="PROSITE" id="PS50158"/>
    </source>
</evidence>
<organism evidence="3">
    <name type="scientific">Sesamum radiatum</name>
    <name type="common">Black benniseed</name>
    <dbReference type="NCBI Taxonomy" id="300843"/>
    <lineage>
        <taxon>Eukaryota</taxon>
        <taxon>Viridiplantae</taxon>
        <taxon>Streptophyta</taxon>
        <taxon>Embryophyta</taxon>
        <taxon>Tracheophyta</taxon>
        <taxon>Spermatophyta</taxon>
        <taxon>Magnoliopsida</taxon>
        <taxon>eudicotyledons</taxon>
        <taxon>Gunneridae</taxon>
        <taxon>Pentapetalae</taxon>
        <taxon>asterids</taxon>
        <taxon>lamiids</taxon>
        <taxon>Lamiales</taxon>
        <taxon>Pedaliaceae</taxon>
        <taxon>Sesamum</taxon>
    </lineage>
</organism>
<reference evidence="3" key="1">
    <citation type="submission" date="2020-06" db="EMBL/GenBank/DDBJ databases">
        <authorList>
            <person name="Li T."/>
            <person name="Hu X."/>
            <person name="Zhang T."/>
            <person name="Song X."/>
            <person name="Zhang H."/>
            <person name="Dai N."/>
            <person name="Sheng W."/>
            <person name="Hou X."/>
            <person name="Wei L."/>
        </authorList>
    </citation>
    <scope>NUCLEOTIDE SEQUENCE</scope>
    <source>
        <strain evidence="3">G02</strain>
        <tissue evidence="3">Leaf</tissue>
    </source>
</reference>
<name>A0AAW2NSC6_SESRA</name>
<proteinExistence type="predicted"/>
<dbReference type="InterPro" id="IPR025836">
    <property type="entry name" value="Zn_knuckle_CX2CX4HX4C"/>
</dbReference>
<dbReference type="GO" id="GO:0003676">
    <property type="term" value="F:nucleic acid binding"/>
    <property type="evidence" value="ECO:0007669"/>
    <property type="project" value="InterPro"/>
</dbReference>
<keyword evidence="1" id="KW-0479">Metal-binding</keyword>
<dbReference type="EMBL" id="JACGWJ010000019">
    <property type="protein sequence ID" value="KAL0345758.1"/>
    <property type="molecule type" value="Genomic_DNA"/>
</dbReference>
<accession>A0AAW2NSC6</accession>
<keyword evidence="1" id="KW-0862">Zinc</keyword>
<dbReference type="AlphaFoldDB" id="A0AAW2NSC6"/>
<sequence>MRGDVHGAHLKIKTLLGGEHLVSFTYERLPNFCYLCGRLGHIGKYCEVTFAEGFVDPGDDTPYRLWIRAPLSRPIQSRIETSERSDGKMLRQKASGSIGVRTFLGDFCMLKSRVKLKGTRV</sequence>